<keyword evidence="2 8" id="KW-0548">Nucleotidyltransferase</keyword>
<reference evidence="11 12" key="1">
    <citation type="submission" date="2023-03" db="EMBL/GenBank/DDBJ databases">
        <title>Draft genome sequence of Thalassotalea eurytherma JCM 18482T.</title>
        <authorList>
            <person name="Sawabe T."/>
        </authorList>
    </citation>
    <scope>NUCLEOTIDE SEQUENCE [LARGE SCALE GENOMIC DNA]</scope>
    <source>
        <strain evidence="11 12">JCM 18482</strain>
    </source>
</reference>
<dbReference type="NCBIfam" id="TIGR01693">
    <property type="entry name" value="UTase_glnD"/>
    <property type="match status" value="1"/>
</dbReference>
<feature type="domain" description="ACT" evidence="9">
    <location>
        <begin position="696"/>
        <end position="781"/>
    </location>
</feature>
<evidence type="ECO:0000313" key="12">
    <source>
        <dbReference type="Proteomes" id="UP001157133"/>
    </source>
</evidence>
<dbReference type="PIRSF" id="PIRSF006288">
    <property type="entry name" value="PII_uridyltransf"/>
    <property type="match status" value="1"/>
</dbReference>
<feature type="domain" description="ACT" evidence="9">
    <location>
        <begin position="804"/>
        <end position="873"/>
    </location>
</feature>
<keyword evidence="6 8" id="KW-0511">Multifunctional enzyme</keyword>
<keyword evidence="3" id="KW-0677">Repeat</keyword>
<evidence type="ECO:0000259" key="9">
    <source>
        <dbReference type="PROSITE" id="PS51671"/>
    </source>
</evidence>
<dbReference type="InterPro" id="IPR013546">
    <property type="entry name" value="PII_UdlTrfase/GS_AdlTrfase"/>
</dbReference>
<name>A0ABQ6GYF1_9GAMM</name>
<gene>
    <name evidence="8 11" type="primary">glnD</name>
    <name evidence="11" type="ORF">theurythT_04150</name>
</gene>
<keyword evidence="1 8" id="KW-0808">Transferase</keyword>
<comment type="catalytic activity">
    <reaction evidence="7">
        <text>guanosine 3',5'-bis(diphosphate) + H2O = GDP + diphosphate + H(+)</text>
        <dbReference type="Rhea" id="RHEA:14253"/>
        <dbReference type="ChEBI" id="CHEBI:15377"/>
        <dbReference type="ChEBI" id="CHEBI:15378"/>
        <dbReference type="ChEBI" id="CHEBI:33019"/>
        <dbReference type="ChEBI" id="CHEBI:58189"/>
        <dbReference type="ChEBI" id="CHEBI:77828"/>
        <dbReference type="EC" id="3.1.7.2"/>
    </reaction>
</comment>
<dbReference type="PROSITE" id="PS51831">
    <property type="entry name" value="HD"/>
    <property type="match status" value="1"/>
</dbReference>
<dbReference type="EC" id="3.1.4.-" evidence="8"/>
<dbReference type="CDD" id="cd00077">
    <property type="entry name" value="HDc"/>
    <property type="match status" value="1"/>
</dbReference>
<comment type="domain">
    <text evidence="8">Has four distinct domains: an N-terminal nucleotidyltransferase (NT) domain responsible for UTase activity, a central HD domain that encodes UR activity, and two C-terminal ACT domains that seem to have a role in glutamine sensing.</text>
</comment>
<proteinExistence type="inferred from homology"/>
<dbReference type="RefSeq" id="WP_284206288.1">
    <property type="nucleotide sequence ID" value="NZ_BSSU01000002.1"/>
</dbReference>
<dbReference type="EC" id="2.7.7.59" evidence="8"/>
<dbReference type="InterPro" id="IPR043519">
    <property type="entry name" value="NT_sf"/>
</dbReference>
<dbReference type="CDD" id="cd04899">
    <property type="entry name" value="ACT_ACR-UUR-like_2"/>
    <property type="match status" value="1"/>
</dbReference>
<dbReference type="SUPFAM" id="SSF81301">
    <property type="entry name" value="Nucleotidyltransferase"/>
    <property type="match status" value="1"/>
</dbReference>
<accession>A0ABQ6GYF1</accession>
<sequence>MSAYIPSQYFDTFAITAAPLTIKDICQQNDEFSQWLLKQFELQDTEFLVQARAQYVDLVLAKLWCQHQLDEYQVSLVAVGGYGRAELHPHSDVDILLLTQKRVDKALEEKIGQFITQLWDVRLDIGHSVRDVQECIKQAVNDVTVATNLMEMRLISGCRNLYEQLQPLLQQDVFWRSDKFFIAKRNEQKKRHEQYHGASYTLEPNLKANPGGLRDIQTIAWVAKRHFLADSMEELVTANYLTRNEYYELLECQDYLWRMRFCLHYVAKRSENRLLFDYQADVAKMMGFGDHGKVAVEKMMKRFFRLIARVAELNKMLLHHFERQLIPASHSPKVIEISDDFIVEDGLLKITRSRLFSRPAKILELFLHVAQTPEIKDLHPETLRLLRNARRRLISRMNDYVDCRRLFVAIIKHPRGLGLAFNLMHRYSILGAYLPQWRNIVGQMQFDLFHAYSVDEHSYRLIKNLYRFSQPEHNHEFPLCSKIVQRTRKPELLYFAGIFHDIAKGRGGDHAKLGAIDALAFAKEHDLSAHDGRMIAWLVEQHLLMSVTAQRKDISDETVIRIFAEVVKDEARLDLLYCLTVADMRATNESLWNSWKENLLEELYNSTKRAFRLGLEKPVDLRAKIRENQAQALEVLINEHGLHKEQIKHCWKDFRTDYFLRYLPDQIQWHTRHIIAVEKNEPLILISPEPYRGGTEVFIYTKDLPHLFARTTALLGQKKLLIHDAKIITSKNGYTLNTFVILDQYNKPINDEHRAQEIIDSLKRVLSRSSANDIQVQPIPRKNEQFLVNTSVNFSKTTSKNRTMLEIISMDRPSLLASIGQVFQDQNLVIHSAKITTFGERAEDVFTVSNEHGTTLTDQQKEMLRIRLCHDLD</sequence>
<organism evidence="11 12">
    <name type="scientific">Thalassotalea eurytherma</name>
    <dbReference type="NCBI Taxonomy" id="1144278"/>
    <lineage>
        <taxon>Bacteria</taxon>
        <taxon>Pseudomonadati</taxon>
        <taxon>Pseudomonadota</taxon>
        <taxon>Gammaproteobacteria</taxon>
        <taxon>Alteromonadales</taxon>
        <taxon>Colwelliaceae</taxon>
        <taxon>Thalassotalea</taxon>
    </lineage>
</organism>
<dbReference type="Pfam" id="PF08335">
    <property type="entry name" value="GlnD_UR_UTase"/>
    <property type="match status" value="1"/>
</dbReference>
<evidence type="ECO:0000256" key="4">
    <source>
        <dbReference type="ARBA" id="ARBA00022801"/>
    </source>
</evidence>
<dbReference type="HAMAP" id="MF_00277">
    <property type="entry name" value="PII_uridylyl_transf"/>
    <property type="match status" value="1"/>
</dbReference>
<dbReference type="Pfam" id="PF01966">
    <property type="entry name" value="HD"/>
    <property type="match status" value="1"/>
</dbReference>
<evidence type="ECO:0000259" key="10">
    <source>
        <dbReference type="PROSITE" id="PS51831"/>
    </source>
</evidence>
<feature type="domain" description="HD" evidence="10">
    <location>
        <begin position="454"/>
        <end position="576"/>
    </location>
</feature>
<dbReference type="SUPFAM" id="SSF81593">
    <property type="entry name" value="Nucleotidyltransferase substrate binding subunit/domain"/>
    <property type="match status" value="1"/>
</dbReference>
<comment type="caution">
    <text evidence="11">The sequence shown here is derived from an EMBL/GenBank/DDBJ whole genome shotgun (WGS) entry which is preliminary data.</text>
</comment>
<evidence type="ECO:0000313" key="11">
    <source>
        <dbReference type="EMBL" id="GLX80963.1"/>
    </source>
</evidence>
<dbReference type="InterPro" id="IPR003607">
    <property type="entry name" value="HD/PDEase_dom"/>
</dbReference>
<dbReference type="CDD" id="cd04900">
    <property type="entry name" value="ACT_UUR-like_1"/>
    <property type="match status" value="1"/>
</dbReference>
<evidence type="ECO:0000256" key="8">
    <source>
        <dbReference type="HAMAP-Rule" id="MF_00277"/>
    </source>
</evidence>
<keyword evidence="12" id="KW-1185">Reference proteome</keyword>
<comment type="activity regulation">
    <text evidence="8">Uridylyltransferase (UTase) activity is inhibited by glutamine, while glutamine activates uridylyl-removing (UR) activity.</text>
</comment>
<evidence type="ECO:0000256" key="3">
    <source>
        <dbReference type="ARBA" id="ARBA00022737"/>
    </source>
</evidence>
<feature type="region of interest" description="Uridylyl-removing" evidence="8">
    <location>
        <begin position="337"/>
        <end position="695"/>
    </location>
</feature>
<dbReference type="InterPro" id="IPR010043">
    <property type="entry name" value="UTase/UR"/>
</dbReference>
<protein>
    <recommendedName>
        <fullName evidence="8">Bifunctional uridylyltransferase/uridylyl-removing enzyme</fullName>
        <shortName evidence="8">UTase/UR</shortName>
    </recommendedName>
    <alternativeName>
        <fullName evidence="8">Bifunctional [protein-PII] modification enzyme</fullName>
    </alternativeName>
    <alternativeName>
        <fullName evidence="8">Bifunctional nitrogen sensor protein</fullName>
    </alternativeName>
    <domain>
        <recommendedName>
            <fullName evidence="8">[Protein-PII] uridylyltransferase</fullName>
            <shortName evidence="8">PII uridylyltransferase</shortName>
            <shortName evidence="8">UTase</shortName>
            <ecNumber evidence="8">2.7.7.59</ecNumber>
        </recommendedName>
    </domain>
    <domain>
        <recommendedName>
            <fullName evidence="8">[Protein-PII]-UMP uridylyl-removing enzyme</fullName>
            <shortName evidence="8">UR</shortName>
            <ecNumber evidence="8">3.1.4.-</ecNumber>
        </recommendedName>
    </domain>
</protein>
<dbReference type="InterPro" id="IPR045865">
    <property type="entry name" value="ACT-like_dom_sf"/>
</dbReference>
<evidence type="ECO:0000256" key="1">
    <source>
        <dbReference type="ARBA" id="ARBA00022679"/>
    </source>
</evidence>
<dbReference type="CDD" id="cd05401">
    <property type="entry name" value="NT_GlnE_GlnD_like"/>
    <property type="match status" value="1"/>
</dbReference>
<dbReference type="InterPro" id="IPR002912">
    <property type="entry name" value="ACT_dom"/>
</dbReference>
<evidence type="ECO:0000256" key="7">
    <source>
        <dbReference type="ARBA" id="ARBA00047968"/>
    </source>
</evidence>
<feature type="region of interest" description="Uridylyltransferase" evidence="8">
    <location>
        <begin position="1"/>
        <end position="336"/>
    </location>
</feature>
<dbReference type="GO" id="GO:0016779">
    <property type="term" value="F:nucleotidyltransferase activity"/>
    <property type="evidence" value="ECO:0007669"/>
    <property type="project" value="UniProtKB-KW"/>
</dbReference>
<dbReference type="EMBL" id="BSSU01000002">
    <property type="protein sequence ID" value="GLX80963.1"/>
    <property type="molecule type" value="Genomic_DNA"/>
</dbReference>
<evidence type="ECO:0000256" key="5">
    <source>
        <dbReference type="ARBA" id="ARBA00022842"/>
    </source>
</evidence>
<dbReference type="Proteomes" id="UP001157133">
    <property type="component" value="Unassembled WGS sequence"/>
</dbReference>
<dbReference type="SUPFAM" id="SSF55021">
    <property type="entry name" value="ACT-like"/>
    <property type="match status" value="2"/>
</dbReference>
<keyword evidence="5 8" id="KW-0460">Magnesium</keyword>
<evidence type="ECO:0000256" key="6">
    <source>
        <dbReference type="ARBA" id="ARBA00023268"/>
    </source>
</evidence>
<comment type="function">
    <text evidence="8">Modifies, by uridylylation and deuridylylation, the PII regulatory proteins (GlnB and homologs), in response to the nitrogen status of the cell that GlnD senses through the glutamine level. Under low glutamine levels, catalyzes the conversion of the PII proteins and UTP to PII-UMP and PPi, while under higher glutamine levels, GlnD hydrolyzes PII-UMP to PII and UMP (deuridylylation). Thus, controls uridylylation state and activity of the PII proteins, and plays an important role in the regulation of nitrogen metabolism.</text>
</comment>
<comment type="catalytic activity">
    <reaction evidence="8">
        <text>[protein-PII]-uridylyl-L-tyrosine + H2O = [protein-PII]-L-tyrosine + UMP + H(+)</text>
        <dbReference type="Rhea" id="RHEA:48600"/>
        <dbReference type="Rhea" id="RHEA-COMP:12147"/>
        <dbReference type="Rhea" id="RHEA-COMP:12148"/>
        <dbReference type="ChEBI" id="CHEBI:15377"/>
        <dbReference type="ChEBI" id="CHEBI:15378"/>
        <dbReference type="ChEBI" id="CHEBI:46858"/>
        <dbReference type="ChEBI" id="CHEBI:57865"/>
        <dbReference type="ChEBI" id="CHEBI:90602"/>
    </reaction>
</comment>
<dbReference type="SUPFAM" id="SSF109604">
    <property type="entry name" value="HD-domain/PDEase-like"/>
    <property type="match status" value="1"/>
</dbReference>
<dbReference type="PANTHER" id="PTHR47320:SF1">
    <property type="entry name" value="BIFUNCTIONAL URIDYLYLTRANSFERASE_URIDYLYL-REMOVING ENZYME"/>
    <property type="match status" value="1"/>
</dbReference>
<dbReference type="SMART" id="SM00471">
    <property type="entry name" value="HDc"/>
    <property type="match status" value="1"/>
</dbReference>
<dbReference type="PANTHER" id="PTHR47320">
    <property type="entry name" value="BIFUNCTIONAL URIDYLYLTRANSFERASE/URIDYLYL-REMOVING ENZYME"/>
    <property type="match status" value="1"/>
</dbReference>
<comment type="catalytic activity">
    <reaction evidence="8">
        <text>[protein-PII]-L-tyrosine + UTP = [protein-PII]-uridylyl-L-tyrosine + diphosphate</text>
        <dbReference type="Rhea" id="RHEA:13673"/>
        <dbReference type="Rhea" id="RHEA-COMP:12147"/>
        <dbReference type="Rhea" id="RHEA-COMP:12148"/>
        <dbReference type="ChEBI" id="CHEBI:33019"/>
        <dbReference type="ChEBI" id="CHEBI:46398"/>
        <dbReference type="ChEBI" id="CHEBI:46858"/>
        <dbReference type="ChEBI" id="CHEBI:90602"/>
        <dbReference type="EC" id="2.7.7.59"/>
    </reaction>
</comment>
<dbReference type="PROSITE" id="PS51671">
    <property type="entry name" value="ACT"/>
    <property type="match status" value="2"/>
</dbReference>
<keyword evidence="4 8" id="KW-0378">Hydrolase</keyword>
<evidence type="ECO:0000256" key="2">
    <source>
        <dbReference type="ARBA" id="ARBA00022695"/>
    </source>
</evidence>
<dbReference type="InterPro" id="IPR006674">
    <property type="entry name" value="HD_domain"/>
</dbReference>
<dbReference type="Gene3D" id="1.10.3210.10">
    <property type="entry name" value="Hypothetical protein af1432"/>
    <property type="match status" value="1"/>
</dbReference>
<comment type="cofactor">
    <cofactor evidence="8">
        <name>Mg(2+)</name>
        <dbReference type="ChEBI" id="CHEBI:18420"/>
    </cofactor>
</comment>
<comment type="similarity">
    <text evidence="8">Belongs to the GlnD family.</text>
</comment>